<dbReference type="EMBL" id="CP072384">
    <property type="protein sequence ID" value="QUC08770.1"/>
    <property type="molecule type" value="Genomic_DNA"/>
</dbReference>
<sequence>MRKSLLALAATGLAFALTACGSPSSGNNTSAGSSDSAKASGTLTLWADETRIEGFNAIGESFQKATGVKLEVVQKPTEDVRTDFIAQAPSGAGPDLIVGANDWVGSLVKNGVVAPVELGDKADGFSDAARKAFTSEGTLYGVPYAVENIALVRNNALAKETPATFDELIAQGKQLTPDHPVLIQQGDKGDAYHLYPVQSSFGAPLFKPDTTEIGMKGEAGEKFAAYIKKLTNEGVLSESIGGDQAKQAFLDGKSPYIITGPWWTGEFTKAGLDISVLPVPSAGGQPSAPFVGVQGVYLSSYSKNALLANQFLDYMAGDEAQKILQEKGGRLPALKSAAAAVTDPVLKGFEAAGESGQSLPAITGMDAVWSHWGSAELSILRGEDPVTTWQQMIANVEDALAKG</sequence>
<feature type="chain" id="PRO_5046484456" evidence="4">
    <location>
        <begin position="22"/>
        <end position="403"/>
    </location>
</feature>
<protein>
    <submittedName>
        <fullName evidence="5">Maltose ABC transporter substrate-binding protein</fullName>
    </submittedName>
</protein>
<evidence type="ECO:0000256" key="4">
    <source>
        <dbReference type="SAM" id="SignalP"/>
    </source>
</evidence>
<comment type="similarity">
    <text evidence="1">Belongs to the bacterial solute-binding protein 1 family.</text>
</comment>
<dbReference type="RefSeq" id="WP_212325282.1">
    <property type="nucleotide sequence ID" value="NZ_AP024463.1"/>
</dbReference>
<dbReference type="PANTHER" id="PTHR30061">
    <property type="entry name" value="MALTOSE-BINDING PERIPLASMIC PROTEIN"/>
    <property type="match status" value="1"/>
</dbReference>
<dbReference type="CDD" id="cd13586">
    <property type="entry name" value="PBP2_Maltose_binding_like"/>
    <property type="match status" value="1"/>
</dbReference>
<keyword evidence="2" id="KW-0813">Transport</keyword>
<dbReference type="InterPro" id="IPR006059">
    <property type="entry name" value="SBP"/>
</dbReference>
<dbReference type="SUPFAM" id="SSF53850">
    <property type="entry name" value="Periplasmic binding protein-like II"/>
    <property type="match status" value="1"/>
</dbReference>
<name>A0ABX7Y6D9_9ACTN</name>
<organism evidence="5 6">
    <name type="scientific">Arachnia rubra</name>
    <dbReference type="NCBI Taxonomy" id="1547448"/>
    <lineage>
        <taxon>Bacteria</taxon>
        <taxon>Bacillati</taxon>
        <taxon>Actinomycetota</taxon>
        <taxon>Actinomycetes</taxon>
        <taxon>Propionibacteriales</taxon>
        <taxon>Propionibacteriaceae</taxon>
        <taxon>Arachnia</taxon>
    </lineage>
</organism>
<dbReference type="Proteomes" id="UP000678513">
    <property type="component" value="Chromosome"/>
</dbReference>
<reference evidence="5 6" key="1">
    <citation type="submission" date="2021-03" db="EMBL/GenBank/DDBJ databases">
        <title>Human Oral Microbial Genomes.</title>
        <authorList>
            <person name="Johnston C.D."/>
            <person name="Chen T."/>
            <person name="Dewhirst F.E."/>
        </authorList>
    </citation>
    <scope>NUCLEOTIDE SEQUENCE [LARGE SCALE GENOMIC DNA]</scope>
    <source>
        <strain evidence="5 6">DSMZ 100122</strain>
    </source>
</reference>
<dbReference type="Pfam" id="PF13416">
    <property type="entry name" value="SBP_bac_8"/>
    <property type="match status" value="1"/>
</dbReference>
<evidence type="ECO:0000256" key="2">
    <source>
        <dbReference type="ARBA" id="ARBA00022448"/>
    </source>
</evidence>
<dbReference type="PROSITE" id="PS51257">
    <property type="entry name" value="PROKAR_LIPOPROTEIN"/>
    <property type="match status" value="1"/>
</dbReference>
<accession>A0ABX7Y6D9</accession>
<keyword evidence="6" id="KW-1185">Reference proteome</keyword>
<evidence type="ECO:0000313" key="5">
    <source>
        <dbReference type="EMBL" id="QUC08770.1"/>
    </source>
</evidence>
<dbReference type="PANTHER" id="PTHR30061:SF50">
    <property type="entry name" value="MALTOSE_MALTODEXTRIN-BINDING PERIPLASMIC PROTEIN"/>
    <property type="match status" value="1"/>
</dbReference>
<evidence type="ECO:0000313" key="6">
    <source>
        <dbReference type="Proteomes" id="UP000678513"/>
    </source>
</evidence>
<evidence type="ECO:0000256" key="3">
    <source>
        <dbReference type="ARBA" id="ARBA00022729"/>
    </source>
</evidence>
<keyword evidence="3 4" id="KW-0732">Signal</keyword>
<proteinExistence type="inferred from homology"/>
<feature type="signal peptide" evidence="4">
    <location>
        <begin position="1"/>
        <end position="21"/>
    </location>
</feature>
<evidence type="ECO:0000256" key="1">
    <source>
        <dbReference type="ARBA" id="ARBA00008520"/>
    </source>
</evidence>
<gene>
    <name evidence="5" type="ORF">J5A65_03240</name>
</gene>
<dbReference type="Gene3D" id="3.40.190.10">
    <property type="entry name" value="Periplasmic binding protein-like II"/>
    <property type="match status" value="2"/>
</dbReference>